<keyword evidence="3" id="KW-1185">Reference proteome</keyword>
<proteinExistence type="predicted"/>
<keyword evidence="2" id="KW-0540">Nuclease</keyword>
<dbReference type="CDD" id="cd06260">
    <property type="entry name" value="DUF820-like"/>
    <property type="match status" value="1"/>
</dbReference>
<evidence type="ECO:0000313" key="3">
    <source>
        <dbReference type="Proteomes" id="UP000306628"/>
    </source>
</evidence>
<dbReference type="SUPFAM" id="SSF52980">
    <property type="entry name" value="Restriction endonuclease-like"/>
    <property type="match status" value="1"/>
</dbReference>
<accession>A0A5S4F0K3</accession>
<dbReference type="Gene3D" id="3.90.1570.10">
    <property type="entry name" value="tt1808, chain A"/>
    <property type="match status" value="1"/>
</dbReference>
<keyword evidence="2" id="KW-0255">Endonuclease</keyword>
<dbReference type="EMBL" id="VCKX01000574">
    <property type="protein sequence ID" value="TMR09576.1"/>
    <property type="molecule type" value="Genomic_DNA"/>
</dbReference>
<dbReference type="InterPro" id="IPR008538">
    <property type="entry name" value="Uma2"/>
</dbReference>
<dbReference type="PANTHER" id="PTHR35400">
    <property type="entry name" value="SLR1083 PROTEIN"/>
    <property type="match status" value="1"/>
</dbReference>
<dbReference type="RefSeq" id="WP_138698939.1">
    <property type="nucleotide sequence ID" value="NZ_JBHSAZ010000089.1"/>
</dbReference>
<evidence type="ECO:0000313" key="2">
    <source>
        <dbReference type="EMBL" id="TMR09576.1"/>
    </source>
</evidence>
<dbReference type="GO" id="GO:0004519">
    <property type="term" value="F:endonuclease activity"/>
    <property type="evidence" value="ECO:0007669"/>
    <property type="project" value="UniProtKB-KW"/>
</dbReference>
<dbReference type="Pfam" id="PF05685">
    <property type="entry name" value="Uma2"/>
    <property type="match status" value="1"/>
</dbReference>
<feature type="domain" description="Putative restriction endonuclease" evidence="1">
    <location>
        <begin position="22"/>
        <end position="181"/>
    </location>
</feature>
<dbReference type="OrthoDB" id="9799703at2"/>
<dbReference type="Proteomes" id="UP000306628">
    <property type="component" value="Unassembled WGS sequence"/>
</dbReference>
<dbReference type="InterPro" id="IPR011335">
    <property type="entry name" value="Restrct_endonuc-II-like"/>
</dbReference>
<gene>
    <name evidence="2" type="ORF">ETD85_61300</name>
</gene>
<dbReference type="PANTHER" id="PTHR35400:SF3">
    <property type="entry name" value="SLL1072 PROTEIN"/>
    <property type="match status" value="1"/>
</dbReference>
<dbReference type="AlphaFoldDB" id="A0A5S4F0K3"/>
<evidence type="ECO:0000259" key="1">
    <source>
        <dbReference type="Pfam" id="PF05685"/>
    </source>
</evidence>
<keyword evidence="2" id="KW-0378">Hydrolase</keyword>
<protein>
    <submittedName>
        <fullName evidence="2">Uma2 family endonuclease</fullName>
    </submittedName>
</protein>
<dbReference type="InterPro" id="IPR012296">
    <property type="entry name" value="Nuclease_put_TT1808"/>
</dbReference>
<comment type="caution">
    <text evidence="2">The sequence shown here is derived from an EMBL/GenBank/DDBJ whole genome shotgun (WGS) entry which is preliminary data.</text>
</comment>
<name>A0A5S4F0K3_9ACTN</name>
<organism evidence="2 3">
    <name type="scientific">Nonomuraea zeae</name>
    <dbReference type="NCBI Taxonomy" id="1642303"/>
    <lineage>
        <taxon>Bacteria</taxon>
        <taxon>Bacillati</taxon>
        <taxon>Actinomycetota</taxon>
        <taxon>Actinomycetes</taxon>
        <taxon>Streptosporangiales</taxon>
        <taxon>Streptosporangiaceae</taxon>
        <taxon>Nonomuraea</taxon>
    </lineage>
</organism>
<reference evidence="2 3" key="1">
    <citation type="submission" date="2019-05" db="EMBL/GenBank/DDBJ databases">
        <title>Draft genome sequence of Nonomuraea zeae DSM 100528.</title>
        <authorList>
            <person name="Saricaoglu S."/>
            <person name="Isik K."/>
        </authorList>
    </citation>
    <scope>NUCLEOTIDE SEQUENCE [LARGE SCALE GENOMIC DNA]</scope>
    <source>
        <strain evidence="2 3">DSM 100528</strain>
    </source>
</reference>
<sequence>MATIEPTTRRTVLPGAPPFTVDDLLKFPDDGNRYELINGSLVVSPAPTPLHQRVIFRLQRILDDAAPPELEALSTVNVRHSDKDFYIPDLVVVPEALSESVGLMFAPGNLLLAVEVVSPSTKTHDRATKTAAYAAAGIPVYWRVEPDEGLTLHIYELDGDVYQEPTAYKAGTTVSLSSPYPVSFDPADLIGSRTATP</sequence>